<evidence type="ECO:0000313" key="7">
    <source>
        <dbReference type="EMBL" id="CAD8980080.1"/>
    </source>
</evidence>
<feature type="transmembrane region" description="Helical" evidence="6">
    <location>
        <begin position="441"/>
        <end position="459"/>
    </location>
</feature>
<dbReference type="NCBIfam" id="TIGR00803">
    <property type="entry name" value="nst"/>
    <property type="match status" value="1"/>
</dbReference>
<evidence type="ECO:0000256" key="5">
    <source>
        <dbReference type="SAM" id="MobiDB-lite"/>
    </source>
</evidence>
<comment type="subcellular location">
    <subcellularLocation>
        <location evidence="1">Membrane</location>
        <topology evidence="1">Multi-pass membrane protein</topology>
    </subcellularLocation>
</comment>
<feature type="region of interest" description="Disordered" evidence="5">
    <location>
        <begin position="1"/>
        <end position="21"/>
    </location>
</feature>
<dbReference type="SUPFAM" id="SSF103481">
    <property type="entry name" value="Multidrug resistance efflux transporter EmrE"/>
    <property type="match status" value="1"/>
</dbReference>
<dbReference type="PANTHER" id="PTHR10231">
    <property type="entry name" value="NUCLEOTIDE-SUGAR TRANSMEMBRANE TRANSPORTER"/>
    <property type="match status" value="1"/>
</dbReference>
<dbReference type="Pfam" id="PF04142">
    <property type="entry name" value="Nuc_sug_transp"/>
    <property type="match status" value="1"/>
</dbReference>
<evidence type="ECO:0000256" key="1">
    <source>
        <dbReference type="ARBA" id="ARBA00004141"/>
    </source>
</evidence>
<protein>
    <submittedName>
        <fullName evidence="7">Uncharacterized protein</fullName>
    </submittedName>
</protein>
<organism evidence="7">
    <name type="scientific">Hemiselmis andersenii</name>
    <name type="common">Cryptophyte alga</name>
    <dbReference type="NCBI Taxonomy" id="464988"/>
    <lineage>
        <taxon>Eukaryota</taxon>
        <taxon>Cryptophyceae</taxon>
        <taxon>Cryptomonadales</taxon>
        <taxon>Hemiselmidaceae</taxon>
        <taxon>Hemiselmis</taxon>
    </lineage>
</organism>
<proteinExistence type="predicted"/>
<accession>A0A6T8M1A2</accession>
<reference evidence="7" key="1">
    <citation type="submission" date="2021-01" db="EMBL/GenBank/DDBJ databases">
        <authorList>
            <person name="Corre E."/>
            <person name="Pelletier E."/>
            <person name="Niang G."/>
            <person name="Scheremetjew M."/>
            <person name="Finn R."/>
            <person name="Kale V."/>
            <person name="Holt S."/>
            <person name="Cochrane G."/>
            <person name="Meng A."/>
            <person name="Brown T."/>
            <person name="Cohen L."/>
        </authorList>
    </citation>
    <scope>NUCLEOTIDE SEQUENCE</scope>
    <source>
        <strain evidence="7">CCMP644</strain>
    </source>
</reference>
<feature type="transmembrane region" description="Helical" evidence="6">
    <location>
        <begin position="416"/>
        <end position="434"/>
    </location>
</feature>
<evidence type="ECO:0000256" key="2">
    <source>
        <dbReference type="ARBA" id="ARBA00022692"/>
    </source>
</evidence>
<keyword evidence="2 6" id="KW-0812">Transmembrane</keyword>
<feature type="transmembrane region" description="Helical" evidence="6">
    <location>
        <begin position="262"/>
        <end position="281"/>
    </location>
</feature>
<dbReference type="GO" id="GO:0000139">
    <property type="term" value="C:Golgi membrane"/>
    <property type="evidence" value="ECO:0007669"/>
    <property type="project" value="InterPro"/>
</dbReference>
<feature type="transmembrane region" description="Helical" evidence="6">
    <location>
        <begin position="325"/>
        <end position="344"/>
    </location>
</feature>
<feature type="transmembrane region" description="Helical" evidence="6">
    <location>
        <begin position="293"/>
        <end position="313"/>
    </location>
</feature>
<evidence type="ECO:0000256" key="4">
    <source>
        <dbReference type="ARBA" id="ARBA00023136"/>
    </source>
</evidence>
<evidence type="ECO:0000256" key="3">
    <source>
        <dbReference type="ARBA" id="ARBA00022989"/>
    </source>
</evidence>
<feature type="transmembrane region" description="Helical" evidence="6">
    <location>
        <begin position="364"/>
        <end position="384"/>
    </location>
</feature>
<name>A0A6T8M1A2_HEMAN</name>
<keyword evidence="4 6" id="KW-0472">Membrane</keyword>
<feature type="transmembrane region" description="Helical" evidence="6">
    <location>
        <begin position="391"/>
        <end position="410"/>
    </location>
</feature>
<dbReference type="AlphaFoldDB" id="A0A6T8M1A2"/>
<keyword evidence="3 6" id="KW-1133">Transmembrane helix</keyword>
<dbReference type="EMBL" id="HBFX01051587">
    <property type="protein sequence ID" value="CAD8980080.1"/>
    <property type="molecule type" value="Transcribed_RNA"/>
</dbReference>
<dbReference type="InterPro" id="IPR037185">
    <property type="entry name" value="EmrE-like"/>
</dbReference>
<evidence type="ECO:0000256" key="6">
    <source>
        <dbReference type="SAM" id="Phobius"/>
    </source>
</evidence>
<dbReference type="GO" id="GO:0015165">
    <property type="term" value="F:pyrimidine nucleotide-sugar transmembrane transporter activity"/>
    <property type="evidence" value="ECO:0007669"/>
    <property type="project" value="InterPro"/>
</dbReference>
<sequence>MSRMVSKPNRSPLPSEPNEDEVPLVSIAVDSQDDSLVVLIVKGLKEQDQGKVNGLLNALEAVEGVLHVEAQTAMNRINVSGSAPGGELVQVCTDHGMEAECRVEPKLPPAVEKEATEDEKLFLVRAAALVCLIVQNCAQALCMKYSNDPSVRTPDGLKYLATTAVVSGEAAKILSSLVIIAYNTGGPLGVVSEINTEMVQKPVECLKLLIPSMLYTVQNNLQFIAIQNLSPAVFQVTSQLKILSTAVFTVLLLGRVLGAHRWAALCVLTLGCIFVNLDSISPTSSNKDGGNQVLGVMCCLCMACTSGLAGVYFEKMLKGAKTSLWIRQIQLGVGGIAIGTFGAFSKDGNVIKEHGFFQGYTGFVWFLVCLNSLGGLLVAVVVKYTDNIAKAFAVSISIILSAIISIPLFGNSISGLFFIGTSLVIGSVFLYEAIVPFNVKVNLVLVSLVLTALYLAPPLG</sequence>
<gene>
    <name evidence="7" type="ORF">HAND00432_LOCUS31090</name>
</gene>
<dbReference type="InterPro" id="IPR007271">
    <property type="entry name" value="Nuc_sug_transpt"/>
</dbReference>